<proteinExistence type="predicted"/>
<evidence type="ECO:0000256" key="1">
    <source>
        <dbReference type="ARBA" id="ARBA00023125"/>
    </source>
</evidence>
<keyword evidence="1" id="KW-0238">DNA-binding</keyword>
<organism evidence="2 3">
    <name type="scientific">Nocardioides simplex</name>
    <name type="common">Arthrobacter simplex</name>
    <dbReference type="NCBI Taxonomy" id="2045"/>
    <lineage>
        <taxon>Bacteria</taxon>
        <taxon>Bacillati</taxon>
        <taxon>Actinomycetota</taxon>
        <taxon>Actinomycetes</taxon>
        <taxon>Propionibacteriales</taxon>
        <taxon>Nocardioidaceae</taxon>
        <taxon>Pimelobacter</taxon>
    </lineage>
</organism>
<dbReference type="GeneID" id="96612189"/>
<dbReference type="eggNOG" id="COG1309">
    <property type="taxonomic scope" value="Bacteria"/>
</dbReference>
<dbReference type="STRING" id="2045.KR76_25935"/>
<dbReference type="PANTHER" id="PTHR30055">
    <property type="entry name" value="HTH-TYPE TRANSCRIPTIONAL REGULATOR RUTR"/>
    <property type="match status" value="1"/>
</dbReference>
<dbReference type="HOGENOM" id="CLU_069356_13_2_11"/>
<evidence type="ECO:0000313" key="3">
    <source>
        <dbReference type="Proteomes" id="UP000030300"/>
    </source>
</evidence>
<protein>
    <submittedName>
        <fullName evidence="2">Transcriptional regulator, TetR family</fullName>
    </submittedName>
</protein>
<dbReference type="Gene3D" id="1.10.357.10">
    <property type="entry name" value="Tetracycline Repressor, domain 2"/>
    <property type="match status" value="1"/>
</dbReference>
<dbReference type="KEGG" id="psim:KR76_25935"/>
<dbReference type="PROSITE" id="PS50977">
    <property type="entry name" value="HTH_TETR_2"/>
    <property type="match status" value="1"/>
</dbReference>
<dbReference type="SUPFAM" id="SSF46689">
    <property type="entry name" value="Homeodomain-like"/>
    <property type="match status" value="1"/>
</dbReference>
<keyword evidence="3" id="KW-1185">Reference proteome</keyword>
<reference evidence="2 3" key="1">
    <citation type="journal article" date="2015" name="Genome Announc.">
        <title>Complete Genome Sequence of Steroid-Transforming Nocardioides simplex VKM Ac-2033D.</title>
        <authorList>
            <person name="Shtratnikova V.Y."/>
            <person name="Schelkunov M.I."/>
            <person name="Pekov Y.A."/>
            <person name="Fokina V.V."/>
            <person name="Logacheva M.D."/>
            <person name="Sokolov S.L."/>
            <person name="Bragin E.Y."/>
            <person name="Ashapkin V.V."/>
            <person name="Donova M.V."/>
        </authorList>
    </citation>
    <scope>NUCLEOTIDE SEQUENCE [LARGE SCALE GENOMIC DNA]</scope>
    <source>
        <strain evidence="2 3">VKM Ac-2033D</strain>
    </source>
</reference>
<dbReference type="EMBL" id="CP009896">
    <property type="protein sequence ID" value="AIY19354.1"/>
    <property type="molecule type" value="Genomic_DNA"/>
</dbReference>
<sequence length="216" mass="23646">MDAARADAPAPRRRYGGKSAEQRRAERREALLVAAQEIWQESGWAAVTMRGVCARAGLTDRYFYESFADRDALLATIWDQVRDETLAMILGAIAPHGDDDPLVQLRAALAAVVHHIGDEPHRAQIVFGDHAGSAILEQRRRETIQLAVDLLIDLARPYLRPDADETGLRISVLLGIGGFVETVLAWRSGLVEIDAGELVEHLAGVGASLAPRFLRP</sequence>
<name>A0A0A1DPP5_NOCSI</name>
<evidence type="ECO:0000313" key="2">
    <source>
        <dbReference type="EMBL" id="AIY19354.1"/>
    </source>
</evidence>
<dbReference type="InterPro" id="IPR009057">
    <property type="entry name" value="Homeodomain-like_sf"/>
</dbReference>
<dbReference type="InterPro" id="IPR050109">
    <property type="entry name" value="HTH-type_TetR-like_transc_reg"/>
</dbReference>
<dbReference type="Pfam" id="PF00440">
    <property type="entry name" value="TetR_N"/>
    <property type="match status" value="1"/>
</dbReference>
<gene>
    <name evidence="2" type="ORF">KR76_25935</name>
</gene>
<dbReference type="AlphaFoldDB" id="A0A0A1DPP5"/>
<dbReference type="RefSeq" id="WP_038682475.1">
    <property type="nucleotide sequence ID" value="NZ_BJMC01000021.1"/>
</dbReference>
<dbReference type="GO" id="GO:0003700">
    <property type="term" value="F:DNA-binding transcription factor activity"/>
    <property type="evidence" value="ECO:0007669"/>
    <property type="project" value="TreeGrafter"/>
</dbReference>
<dbReference type="PANTHER" id="PTHR30055:SF226">
    <property type="entry name" value="HTH-TYPE TRANSCRIPTIONAL REGULATOR PKSA"/>
    <property type="match status" value="1"/>
</dbReference>
<dbReference type="Proteomes" id="UP000030300">
    <property type="component" value="Chromosome"/>
</dbReference>
<dbReference type="GO" id="GO:0000976">
    <property type="term" value="F:transcription cis-regulatory region binding"/>
    <property type="evidence" value="ECO:0007669"/>
    <property type="project" value="TreeGrafter"/>
</dbReference>
<dbReference type="InterPro" id="IPR001647">
    <property type="entry name" value="HTH_TetR"/>
</dbReference>
<dbReference type="OrthoDB" id="9790413at2"/>
<accession>A0A0A1DPP5</accession>